<evidence type="ECO:0000313" key="2">
    <source>
        <dbReference type="EMBL" id="WOX56604.1"/>
    </source>
</evidence>
<keyword evidence="1" id="KW-1133">Transmembrane helix</keyword>
<feature type="transmembrane region" description="Helical" evidence="1">
    <location>
        <begin position="12"/>
        <end position="33"/>
    </location>
</feature>
<feature type="transmembrane region" description="Helical" evidence="1">
    <location>
        <begin position="39"/>
        <end position="59"/>
    </location>
</feature>
<dbReference type="EMBL" id="CP137641">
    <property type="protein sequence ID" value="WOX56604.1"/>
    <property type="molecule type" value="Genomic_DNA"/>
</dbReference>
<feature type="transmembrane region" description="Helical" evidence="1">
    <location>
        <begin position="122"/>
        <end position="151"/>
    </location>
</feature>
<reference evidence="2 3" key="1">
    <citation type="submission" date="2023-10" db="EMBL/GenBank/DDBJ databases">
        <title>The complete genome sequence of Methanoculleus palmolei DSM 4273.</title>
        <authorList>
            <person name="Lai S.-J."/>
            <person name="You Y.-T."/>
            <person name="Chen S.-C."/>
        </authorList>
    </citation>
    <scope>NUCLEOTIDE SEQUENCE [LARGE SCALE GENOMIC DNA]</scope>
    <source>
        <strain evidence="2 3">DSM 4273</strain>
    </source>
</reference>
<keyword evidence="1" id="KW-0472">Membrane</keyword>
<dbReference type="InterPro" id="IPR052348">
    <property type="entry name" value="Metallopeptidase_M50B"/>
</dbReference>
<protein>
    <submittedName>
        <fullName evidence="2">Peptidase M50</fullName>
    </submittedName>
</protein>
<accession>A0ABD8AAM6</accession>
<evidence type="ECO:0000256" key="1">
    <source>
        <dbReference type="SAM" id="Phobius"/>
    </source>
</evidence>
<dbReference type="Proteomes" id="UP001626603">
    <property type="component" value="Chromosome"/>
</dbReference>
<feature type="transmembrane region" description="Helical" evidence="1">
    <location>
        <begin position="80"/>
        <end position="102"/>
    </location>
</feature>
<feature type="transmembrane region" description="Helical" evidence="1">
    <location>
        <begin position="172"/>
        <end position="194"/>
    </location>
</feature>
<dbReference type="AlphaFoldDB" id="A0ABD8AAM6"/>
<keyword evidence="3" id="KW-1185">Reference proteome</keyword>
<keyword evidence="1" id="KW-0812">Transmembrane</keyword>
<dbReference type="PANTHER" id="PTHR35864">
    <property type="entry name" value="ZINC METALLOPROTEASE MJ0611-RELATED"/>
    <property type="match status" value="1"/>
</dbReference>
<organism evidence="2 3">
    <name type="scientific">Methanoculleus palmolei</name>
    <dbReference type="NCBI Taxonomy" id="72612"/>
    <lineage>
        <taxon>Archaea</taxon>
        <taxon>Methanobacteriati</taxon>
        <taxon>Methanobacteriota</taxon>
        <taxon>Stenosarchaea group</taxon>
        <taxon>Methanomicrobia</taxon>
        <taxon>Methanomicrobiales</taxon>
        <taxon>Methanomicrobiaceae</taxon>
        <taxon>Methanoculleus</taxon>
    </lineage>
</organism>
<proteinExistence type="predicted"/>
<evidence type="ECO:0000313" key="3">
    <source>
        <dbReference type="Proteomes" id="UP001626603"/>
    </source>
</evidence>
<dbReference type="PANTHER" id="PTHR35864:SF1">
    <property type="entry name" value="ZINC METALLOPROTEASE YWHC-RELATED"/>
    <property type="match status" value="1"/>
</dbReference>
<sequence length="195" mass="21061">MLERIPARERRDLLIAWLAISIAFTLIFVRGVVTFDEFILLFVMSLVTVGVAFVLHELAHKFAAMRYGYWAEFQKDNQMLLVAVVMAALVGIVFAAPGATYIYGNVTKTENGRISAAGPITNLLLCIPFAALMLLSGGGFLALVGLVGLRVNAMIATFNMLPISVLDGAKVLAWKPTVFAVLMAASAGLLVWSLL</sequence>
<name>A0ABD8AAM6_9EURY</name>
<gene>
    <name evidence="2" type="ORF">R6Y95_04520</name>
</gene>